<reference evidence="3" key="1">
    <citation type="submission" date="2016-10" db="EMBL/GenBank/DDBJ databases">
        <authorList>
            <person name="Varghese N."/>
            <person name="Submissions S."/>
        </authorList>
    </citation>
    <scope>NUCLEOTIDE SEQUENCE [LARGE SCALE GENOMIC DNA]</scope>
    <source>
        <strain evidence="3">DSM 44209</strain>
    </source>
</reference>
<feature type="compositionally biased region" description="Low complexity" evidence="1">
    <location>
        <begin position="61"/>
        <end position="75"/>
    </location>
</feature>
<organism evidence="2 3">
    <name type="scientific">Geodermatophilus poikilotrophus</name>
    <dbReference type="NCBI Taxonomy" id="1333667"/>
    <lineage>
        <taxon>Bacteria</taxon>
        <taxon>Bacillati</taxon>
        <taxon>Actinomycetota</taxon>
        <taxon>Actinomycetes</taxon>
        <taxon>Geodermatophilales</taxon>
        <taxon>Geodermatophilaceae</taxon>
        <taxon>Geodermatophilus</taxon>
    </lineage>
</organism>
<dbReference type="Proteomes" id="UP000198507">
    <property type="component" value="Unassembled WGS sequence"/>
</dbReference>
<evidence type="ECO:0008006" key="4">
    <source>
        <dbReference type="Google" id="ProtNLM"/>
    </source>
</evidence>
<dbReference type="AlphaFoldDB" id="A0A1I0GSK6"/>
<sequence length="454" mass="46309">MILVLASVGGVLIPSWKEWAGSGPPVPTMPRTPTPARPLAAAGLALPLLLTACGTGGSGASGASPSAPAEPTPASDVREVAASSPRLALTHDGGVRVLDATTLETVADLPLAGFNRLNAAGDGRHLLVSTQGGFRVLDAGTWTEPHGDHGHHYTSAPQLTDVLHPAEEPGHVVAHDGHTALFDDGTGEVVVLDSDRVAAGADGARRLTTPSPHHGVAVALGDGTLVVSEGTEDERTGIRVLDAAGAEVASSAGCPGVHGEAVAADDAVVIGCEDGALVHAGGQVREVQSPDAYGRIGNQAGSASSAVVLGDYKTDPDAELERPTRVALVDTRTAQLRLVDLPASYSFRSLARGEDGEALVLGTDGALHVIDPESGTLERSVPVVAPWEEPLEWQQPRPALQVLDGTAYVTEPATGQVHAVDVLTGEVWRSADVGVVPNELAGVTGDDTGSDHED</sequence>
<proteinExistence type="predicted"/>
<dbReference type="Gene3D" id="2.130.10.10">
    <property type="entry name" value="YVTN repeat-like/Quinoprotein amine dehydrogenase"/>
    <property type="match status" value="1"/>
</dbReference>
<dbReference type="PROSITE" id="PS50007">
    <property type="entry name" value="PIPLC_X_DOMAIN"/>
    <property type="match status" value="1"/>
</dbReference>
<keyword evidence="3" id="KW-1185">Reference proteome</keyword>
<dbReference type="InterPro" id="IPR011044">
    <property type="entry name" value="Quino_amine_DH_bsu"/>
</dbReference>
<protein>
    <recommendedName>
        <fullName evidence="4">PQQ-like domain-containing protein</fullName>
    </recommendedName>
</protein>
<dbReference type="SUPFAM" id="SSF50969">
    <property type="entry name" value="YVTN repeat-like/Quinoprotein amine dehydrogenase"/>
    <property type="match status" value="1"/>
</dbReference>
<dbReference type="EMBL" id="FOIE01000007">
    <property type="protein sequence ID" value="SET73206.1"/>
    <property type="molecule type" value="Genomic_DNA"/>
</dbReference>
<name>A0A1I0GSK6_9ACTN</name>
<evidence type="ECO:0000256" key="1">
    <source>
        <dbReference type="SAM" id="MobiDB-lite"/>
    </source>
</evidence>
<accession>A0A1I0GSK6</accession>
<dbReference type="NCBIfam" id="NF038015">
    <property type="entry name" value="AztD"/>
    <property type="match status" value="1"/>
</dbReference>
<dbReference type="InterPro" id="IPR047697">
    <property type="entry name" value="AztD-like"/>
</dbReference>
<evidence type="ECO:0000313" key="2">
    <source>
        <dbReference type="EMBL" id="SET73206.1"/>
    </source>
</evidence>
<evidence type="ECO:0000313" key="3">
    <source>
        <dbReference type="Proteomes" id="UP000198507"/>
    </source>
</evidence>
<feature type="region of interest" description="Disordered" evidence="1">
    <location>
        <begin position="57"/>
        <end position="80"/>
    </location>
</feature>
<gene>
    <name evidence="2" type="ORF">SAMN04488546_3452</name>
</gene>
<dbReference type="InterPro" id="IPR015943">
    <property type="entry name" value="WD40/YVTN_repeat-like_dom_sf"/>
</dbReference>